<reference evidence="8" key="1">
    <citation type="submission" date="2021-12" db="EMBL/GenBank/DDBJ databases">
        <authorList>
            <person name="Rodrigo-Torres L."/>
            <person name="Arahal R. D."/>
            <person name="Lucena T."/>
        </authorList>
    </citation>
    <scope>NUCLEOTIDE SEQUENCE</scope>
    <source>
        <strain evidence="8">CECT 8267</strain>
    </source>
</reference>
<dbReference type="EMBL" id="CAKLPX010000001">
    <property type="protein sequence ID" value="CAH0991194.1"/>
    <property type="molecule type" value="Genomic_DNA"/>
</dbReference>
<dbReference type="Gene3D" id="3.90.1720.10">
    <property type="entry name" value="endopeptidase domain like (from Nostoc punctiforme)"/>
    <property type="match status" value="1"/>
</dbReference>
<keyword evidence="4" id="KW-0378">Hydrolase</keyword>
<feature type="domain" description="NlpC/P60" evidence="7">
    <location>
        <begin position="73"/>
        <end position="194"/>
    </location>
</feature>
<organism evidence="8 9">
    <name type="scientific">Sinobacterium norvegicum</name>
    <dbReference type="NCBI Taxonomy" id="1641715"/>
    <lineage>
        <taxon>Bacteria</taxon>
        <taxon>Pseudomonadati</taxon>
        <taxon>Pseudomonadota</taxon>
        <taxon>Gammaproteobacteria</taxon>
        <taxon>Cellvibrionales</taxon>
        <taxon>Spongiibacteraceae</taxon>
        <taxon>Sinobacterium</taxon>
    </lineage>
</organism>
<dbReference type="PROSITE" id="PS51935">
    <property type="entry name" value="NLPC_P60"/>
    <property type="match status" value="1"/>
</dbReference>
<keyword evidence="2" id="KW-0645">Protease</keyword>
<dbReference type="PANTHER" id="PTHR47360">
    <property type="entry name" value="MUREIN DD-ENDOPEPTIDASE MEPS/MUREIN LD-CARBOXYPEPTIDASE"/>
    <property type="match status" value="1"/>
</dbReference>
<dbReference type="PANTHER" id="PTHR47360:SF1">
    <property type="entry name" value="ENDOPEPTIDASE NLPC-RELATED"/>
    <property type="match status" value="1"/>
</dbReference>
<name>A0ABM9ADW5_9GAMM</name>
<evidence type="ECO:0000256" key="3">
    <source>
        <dbReference type="ARBA" id="ARBA00022729"/>
    </source>
</evidence>
<keyword evidence="9" id="KW-1185">Reference proteome</keyword>
<evidence type="ECO:0000313" key="8">
    <source>
        <dbReference type="EMBL" id="CAH0991194.1"/>
    </source>
</evidence>
<evidence type="ECO:0000259" key="7">
    <source>
        <dbReference type="PROSITE" id="PS51935"/>
    </source>
</evidence>
<dbReference type="InterPro" id="IPR000064">
    <property type="entry name" value="NLP_P60_dom"/>
</dbReference>
<evidence type="ECO:0000256" key="6">
    <source>
        <dbReference type="SAM" id="SignalP"/>
    </source>
</evidence>
<dbReference type="RefSeq" id="WP_237443851.1">
    <property type="nucleotide sequence ID" value="NZ_CAKLPX010000001.1"/>
</dbReference>
<gene>
    <name evidence="8" type="ORF">SIN8267_01296</name>
</gene>
<dbReference type="Proteomes" id="UP000838100">
    <property type="component" value="Unassembled WGS sequence"/>
</dbReference>
<comment type="similarity">
    <text evidence="1">Belongs to the peptidase C40 family.</text>
</comment>
<dbReference type="SUPFAM" id="SSF54001">
    <property type="entry name" value="Cysteine proteinases"/>
    <property type="match status" value="1"/>
</dbReference>
<proteinExistence type="inferred from homology"/>
<protein>
    <recommendedName>
        <fullName evidence="7">NlpC/P60 domain-containing protein</fullName>
    </recommendedName>
</protein>
<evidence type="ECO:0000256" key="1">
    <source>
        <dbReference type="ARBA" id="ARBA00007074"/>
    </source>
</evidence>
<evidence type="ECO:0000256" key="5">
    <source>
        <dbReference type="ARBA" id="ARBA00022807"/>
    </source>
</evidence>
<dbReference type="Pfam" id="PF00877">
    <property type="entry name" value="NLPC_P60"/>
    <property type="match status" value="1"/>
</dbReference>
<keyword evidence="3 6" id="KW-0732">Signal</keyword>
<evidence type="ECO:0000256" key="4">
    <source>
        <dbReference type="ARBA" id="ARBA00022801"/>
    </source>
</evidence>
<keyword evidence="5" id="KW-0788">Thiol protease</keyword>
<feature type="chain" id="PRO_5045469005" description="NlpC/P60 domain-containing protein" evidence="6">
    <location>
        <begin position="33"/>
        <end position="195"/>
    </location>
</feature>
<evidence type="ECO:0000313" key="9">
    <source>
        <dbReference type="Proteomes" id="UP000838100"/>
    </source>
</evidence>
<feature type="signal peptide" evidence="6">
    <location>
        <begin position="1"/>
        <end position="32"/>
    </location>
</feature>
<dbReference type="InterPro" id="IPR052062">
    <property type="entry name" value="Murein_DD/LD_carboxypeptidase"/>
</dbReference>
<sequence>MPYNSYIVSRAHYCLMRRCIIALSMVVLTACASSQQPSLLGSGDVTPVVAGKTRALLGGDNGTDHQQAGSSPSSVDGRLQQQYQLWQGVPYRYGGNSRAGIDCSAFVQTTFDQQFNQSLPRTTAQQSLVGRQIERTQLKSGDLIFFKTGVNSRHVGIYLGDGTFLHASTNLGVTITPLSDHYWRRHYWQSRRVAD</sequence>
<evidence type="ECO:0000256" key="2">
    <source>
        <dbReference type="ARBA" id="ARBA00022670"/>
    </source>
</evidence>
<accession>A0ABM9ADW5</accession>
<dbReference type="InterPro" id="IPR038765">
    <property type="entry name" value="Papain-like_cys_pep_sf"/>
</dbReference>
<comment type="caution">
    <text evidence="8">The sequence shown here is derived from an EMBL/GenBank/DDBJ whole genome shotgun (WGS) entry which is preliminary data.</text>
</comment>